<keyword evidence="2" id="KW-1003">Cell membrane</keyword>
<dbReference type="PANTHER" id="PTHR30213:SF0">
    <property type="entry name" value="UPF0761 MEMBRANE PROTEIN YIHY"/>
    <property type="match status" value="1"/>
</dbReference>
<proteinExistence type="predicted"/>
<dbReference type="PIRSF" id="PIRSF035875">
    <property type="entry name" value="RNase_BN"/>
    <property type="match status" value="1"/>
</dbReference>
<evidence type="ECO:0000256" key="5">
    <source>
        <dbReference type="ARBA" id="ARBA00023136"/>
    </source>
</evidence>
<sequence length="350" mass="37546">MARGIGKFALDLAPLVMLAGAGVALLQEPGLRRAKAQVGRGRGARSPRQIPARGWKDILLRTRKEFSDDQIPMIAAGVTFYTLLAIFPGLGAFVALYGLFADVAVAQRHLQLLAFILPGDSLRFIGQEMIRLASANTGGLSLAFVVGLLVSIWSANGAVKSLMTGLNIAYEEHEQRGFLRRTLTSLAFTLGFLVFGISAVTILAAGPAIETFIGPHAAMVFGWISWPLLLAGLTVGLALLYRFGPSRDPVQWKWISWGSAAAVLLWVAVSALFSLYVSNFAHYDRTYGSLGTVVGFMTWLWLSNMVVLGGAELNAEIEHQTAVDTTTGAPKPLGFRRAVMADTVGAAQAR</sequence>
<dbReference type="AlphaFoldDB" id="A0A328B5R2"/>
<keyword evidence="3 6" id="KW-0812">Transmembrane</keyword>
<feature type="transmembrane region" description="Helical" evidence="6">
    <location>
        <begin position="186"/>
        <end position="209"/>
    </location>
</feature>
<reference evidence="8" key="1">
    <citation type="submission" date="2018-05" db="EMBL/GenBank/DDBJ databases">
        <authorList>
            <person name="Li X."/>
        </authorList>
    </citation>
    <scope>NUCLEOTIDE SEQUENCE [LARGE SCALE GENOMIC DNA]</scope>
    <source>
        <strain evidence="8">HKS-05</strain>
    </source>
</reference>
<keyword evidence="4 6" id="KW-1133">Transmembrane helix</keyword>
<dbReference type="NCBIfam" id="TIGR00765">
    <property type="entry name" value="yihY_not_rbn"/>
    <property type="match status" value="1"/>
</dbReference>
<organism evidence="7 8">
    <name type="scientific">Phenylobacterium hankyongense</name>
    <dbReference type="NCBI Taxonomy" id="1813876"/>
    <lineage>
        <taxon>Bacteria</taxon>
        <taxon>Pseudomonadati</taxon>
        <taxon>Pseudomonadota</taxon>
        <taxon>Alphaproteobacteria</taxon>
        <taxon>Caulobacterales</taxon>
        <taxon>Caulobacteraceae</taxon>
        <taxon>Phenylobacterium</taxon>
    </lineage>
</organism>
<evidence type="ECO:0000256" key="3">
    <source>
        <dbReference type="ARBA" id="ARBA00022692"/>
    </source>
</evidence>
<dbReference type="Proteomes" id="UP000249842">
    <property type="component" value="Unassembled WGS sequence"/>
</dbReference>
<comment type="caution">
    <text evidence="7">The sequence shown here is derived from an EMBL/GenBank/DDBJ whole genome shotgun (WGS) entry which is preliminary data.</text>
</comment>
<dbReference type="Pfam" id="PF03631">
    <property type="entry name" value="Virul_fac_BrkB"/>
    <property type="match status" value="1"/>
</dbReference>
<evidence type="ECO:0000256" key="4">
    <source>
        <dbReference type="ARBA" id="ARBA00022989"/>
    </source>
</evidence>
<evidence type="ECO:0000313" key="8">
    <source>
        <dbReference type="Proteomes" id="UP000249842"/>
    </source>
</evidence>
<feature type="transmembrane region" description="Helical" evidence="6">
    <location>
        <begin position="221"/>
        <end position="242"/>
    </location>
</feature>
<accession>A0A328B5R2</accession>
<evidence type="ECO:0000256" key="2">
    <source>
        <dbReference type="ARBA" id="ARBA00022475"/>
    </source>
</evidence>
<comment type="subcellular location">
    <subcellularLocation>
        <location evidence="1">Cell membrane</location>
        <topology evidence="1">Multi-pass membrane protein</topology>
    </subcellularLocation>
</comment>
<feature type="transmembrane region" description="Helical" evidence="6">
    <location>
        <begin position="139"/>
        <end position="159"/>
    </location>
</feature>
<protein>
    <submittedName>
        <fullName evidence="7">YihY/virulence factor BrkB family protein</fullName>
    </submittedName>
</protein>
<dbReference type="PANTHER" id="PTHR30213">
    <property type="entry name" value="INNER MEMBRANE PROTEIN YHJD"/>
    <property type="match status" value="1"/>
</dbReference>
<gene>
    <name evidence="7" type="ORF">DJ021_16435</name>
</gene>
<evidence type="ECO:0000256" key="6">
    <source>
        <dbReference type="SAM" id="Phobius"/>
    </source>
</evidence>
<dbReference type="GO" id="GO:0005886">
    <property type="term" value="C:plasma membrane"/>
    <property type="evidence" value="ECO:0007669"/>
    <property type="project" value="UniProtKB-SubCell"/>
</dbReference>
<dbReference type="RefSeq" id="WP_111458568.1">
    <property type="nucleotide sequence ID" value="NZ_QFYP01000001.1"/>
</dbReference>
<keyword evidence="5 6" id="KW-0472">Membrane</keyword>
<evidence type="ECO:0000256" key="1">
    <source>
        <dbReference type="ARBA" id="ARBA00004651"/>
    </source>
</evidence>
<dbReference type="InterPro" id="IPR017039">
    <property type="entry name" value="Virul_fac_BrkB"/>
</dbReference>
<feature type="transmembrane region" description="Helical" evidence="6">
    <location>
        <begin position="254"/>
        <end position="277"/>
    </location>
</feature>
<feature type="transmembrane region" description="Helical" evidence="6">
    <location>
        <begin position="289"/>
        <end position="311"/>
    </location>
</feature>
<dbReference type="OrthoDB" id="9781030at2"/>
<name>A0A328B5R2_9CAUL</name>
<keyword evidence="8" id="KW-1185">Reference proteome</keyword>
<dbReference type="EMBL" id="QFYP01000001">
    <property type="protein sequence ID" value="RAK61276.1"/>
    <property type="molecule type" value="Genomic_DNA"/>
</dbReference>
<feature type="transmembrane region" description="Helical" evidence="6">
    <location>
        <begin position="71"/>
        <end position="100"/>
    </location>
</feature>
<evidence type="ECO:0000313" key="7">
    <source>
        <dbReference type="EMBL" id="RAK61276.1"/>
    </source>
</evidence>